<proteinExistence type="predicted"/>
<dbReference type="SUPFAM" id="SSF48371">
    <property type="entry name" value="ARM repeat"/>
    <property type="match status" value="1"/>
</dbReference>
<feature type="domain" description="Importin subunit beta-1/Transportin-1-like TPR repeats" evidence="2">
    <location>
        <begin position="1"/>
        <end position="112"/>
    </location>
</feature>
<name>A0ABR2WDN6_9FUNG</name>
<evidence type="ECO:0000256" key="1">
    <source>
        <dbReference type="ARBA" id="ARBA00022737"/>
    </source>
</evidence>
<dbReference type="InterPro" id="IPR011989">
    <property type="entry name" value="ARM-like"/>
</dbReference>
<dbReference type="Pfam" id="PF25574">
    <property type="entry name" value="TPR_IMB1"/>
    <property type="match status" value="1"/>
</dbReference>
<organism evidence="3 4">
    <name type="scientific">Basidiobolus ranarum</name>
    <dbReference type="NCBI Taxonomy" id="34480"/>
    <lineage>
        <taxon>Eukaryota</taxon>
        <taxon>Fungi</taxon>
        <taxon>Fungi incertae sedis</taxon>
        <taxon>Zoopagomycota</taxon>
        <taxon>Entomophthoromycotina</taxon>
        <taxon>Basidiobolomycetes</taxon>
        <taxon>Basidiobolales</taxon>
        <taxon>Basidiobolaceae</taxon>
        <taxon>Basidiobolus</taxon>
    </lineage>
</organism>
<evidence type="ECO:0000259" key="2">
    <source>
        <dbReference type="Pfam" id="PF25574"/>
    </source>
</evidence>
<gene>
    <name evidence="3" type="primary">kap95_6</name>
    <name evidence="3" type="ORF">K7432_017212</name>
</gene>
<dbReference type="InterPro" id="IPR016024">
    <property type="entry name" value="ARM-type_fold"/>
</dbReference>
<keyword evidence="4" id="KW-1185">Reference proteome</keyword>
<evidence type="ECO:0000313" key="3">
    <source>
        <dbReference type="EMBL" id="KAK9759611.1"/>
    </source>
</evidence>
<sequence length="137" mass="15162">MGMLQQACSMTVVQTTSYDMIDYINQLREGIIEAYVGITQGLKAGDKIALLLPHLEHIFAFMGMVYSDTERTESITRSMIGLLGDLSEAFPNGQIKQLLSASWIATCLKEGRSSRHSSASTREVAKWAREMVKRASA</sequence>
<reference evidence="3 4" key="1">
    <citation type="submission" date="2023-04" db="EMBL/GenBank/DDBJ databases">
        <title>Genome of Basidiobolus ranarum AG-B5.</title>
        <authorList>
            <person name="Stajich J.E."/>
            <person name="Carter-House D."/>
            <person name="Gryganskyi A."/>
        </authorList>
    </citation>
    <scope>NUCLEOTIDE SEQUENCE [LARGE SCALE GENOMIC DNA]</scope>
    <source>
        <strain evidence="3 4">AG-B5</strain>
    </source>
</reference>
<keyword evidence="1" id="KW-0677">Repeat</keyword>
<accession>A0ABR2WDN6</accession>
<dbReference type="EMBL" id="JASJQH010003475">
    <property type="protein sequence ID" value="KAK9759611.1"/>
    <property type="molecule type" value="Genomic_DNA"/>
</dbReference>
<dbReference type="InterPro" id="IPR058584">
    <property type="entry name" value="IMB1_TNPO1-like_TPR"/>
</dbReference>
<comment type="caution">
    <text evidence="3">The sequence shown here is derived from an EMBL/GenBank/DDBJ whole genome shotgun (WGS) entry which is preliminary data.</text>
</comment>
<protein>
    <submittedName>
        <fullName evidence="3">Karyopherin Kap95</fullName>
    </submittedName>
</protein>
<evidence type="ECO:0000313" key="4">
    <source>
        <dbReference type="Proteomes" id="UP001479436"/>
    </source>
</evidence>
<dbReference type="Gene3D" id="1.25.10.10">
    <property type="entry name" value="Leucine-rich Repeat Variant"/>
    <property type="match status" value="1"/>
</dbReference>
<dbReference type="Proteomes" id="UP001479436">
    <property type="component" value="Unassembled WGS sequence"/>
</dbReference>